<evidence type="ECO:0000313" key="2">
    <source>
        <dbReference type="EMBL" id="KAH3778961.1"/>
    </source>
</evidence>
<organism evidence="2 3">
    <name type="scientific">Dreissena polymorpha</name>
    <name type="common">Zebra mussel</name>
    <name type="synonym">Mytilus polymorpha</name>
    <dbReference type="NCBI Taxonomy" id="45954"/>
    <lineage>
        <taxon>Eukaryota</taxon>
        <taxon>Metazoa</taxon>
        <taxon>Spiralia</taxon>
        <taxon>Lophotrochozoa</taxon>
        <taxon>Mollusca</taxon>
        <taxon>Bivalvia</taxon>
        <taxon>Autobranchia</taxon>
        <taxon>Heteroconchia</taxon>
        <taxon>Euheterodonta</taxon>
        <taxon>Imparidentia</taxon>
        <taxon>Neoheterodontei</taxon>
        <taxon>Myida</taxon>
        <taxon>Dreissenoidea</taxon>
        <taxon>Dreissenidae</taxon>
        <taxon>Dreissena</taxon>
    </lineage>
</organism>
<keyword evidence="3" id="KW-1185">Reference proteome</keyword>
<reference evidence="2" key="2">
    <citation type="submission" date="2020-11" db="EMBL/GenBank/DDBJ databases">
        <authorList>
            <person name="McCartney M.A."/>
            <person name="Auch B."/>
            <person name="Kono T."/>
            <person name="Mallez S."/>
            <person name="Becker A."/>
            <person name="Gohl D.M."/>
            <person name="Silverstein K.A.T."/>
            <person name="Koren S."/>
            <person name="Bechman K.B."/>
            <person name="Herman A."/>
            <person name="Abrahante J.E."/>
            <person name="Garbe J."/>
        </authorList>
    </citation>
    <scope>NUCLEOTIDE SEQUENCE</scope>
    <source>
        <strain evidence="2">Duluth1</strain>
        <tissue evidence="2">Whole animal</tissue>
    </source>
</reference>
<comment type="caution">
    <text evidence="2">The sequence shown here is derived from an EMBL/GenBank/DDBJ whole genome shotgun (WGS) entry which is preliminary data.</text>
</comment>
<dbReference type="Proteomes" id="UP000828390">
    <property type="component" value="Unassembled WGS sequence"/>
</dbReference>
<dbReference type="PANTHER" id="PTHR10656:SF69">
    <property type="entry name" value="MAB-21-LIKE HHH_H2TH-LIKE DOMAIN-CONTAINING PROTEIN"/>
    <property type="match status" value="1"/>
</dbReference>
<dbReference type="InterPro" id="IPR024810">
    <property type="entry name" value="MAB21L/cGLR"/>
</dbReference>
<evidence type="ECO:0000259" key="1">
    <source>
        <dbReference type="Pfam" id="PF20266"/>
    </source>
</evidence>
<dbReference type="SMART" id="SM01265">
    <property type="entry name" value="Mab-21"/>
    <property type="match status" value="1"/>
</dbReference>
<dbReference type="AlphaFoldDB" id="A0A9D4EI42"/>
<proteinExistence type="predicted"/>
<feature type="domain" description="Mab-21-like HhH/H2TH-like" evidence="1">
    <location>
        <begin position="296"/>
        <end position="366"/>
    </location>
</feature>
<dbReference type="Gene3D" id="1.10.1410.40">
    <property type="match status" value="1"/>
</dbReference>
<sequence length="477" mass="54929">MAEGGYWHDESGPEYVIRRSGIYSQHSQRQFQVQWENASVEMCNVMTWLGFGPHIRKARRDFYMENNMLLNAQHLGKVKMITTGSKAEGLTCLYESDVDNMYVKEDVMCLEDGLSGDMLPKETTLFTLNTGSCYHGHCWLLLKRRGTAFNQTLSNALCDDENGRSFLNSDVYVTVLNSTTPTSDEVRHSRAGPSMPTSIGAYHQDRVLSFACDCPSILQKWAERRRNWPAPDIVQKVVSLRAFVTPVGYKGSENRAVEWRIGFNTGENELVSSLNNTQVYIYVILKMVVKDILKPINKEITSYTVKNLVFWLAENNHQELFTERNLFHWLCEGLKELRTALSTTKLSYYMIPERNLMDSCGMNEKQQRTWVAIINELMNEGPLLVLKLPKIRQAIVSHPVSLFWYGQRRFELELLMLKCMNRLEQCKAADGISNTSDSMLNSILTRIDQIVREVRQRMIEEGSCVNELMEIHNRILM</sequence>
<dbReference type="InterPro" id="IPR046906">
    <property type="entry name" value="Mab-21_HhH/H2TH-like"/>
</dbReference>
<gene>
    <name evidence="2" type="ORF">DPMN_180440</name>
</gene>
<name>A0A9D4EI42_DREPO</name>
<dbReference type="PANTHER" id="PTHR10656">
    <property type="entry name" value="CELL FATE DETERMINING PROTEIN MAB21-RELATED"/>
    <property type="match status" value="1"/>
</dbReference>
<protein>
    <recommendedName>
        <fullName evidence="1">Mab-21-like HhH/H2TH-like domain-containing protein</fullName>
    </recommendedName>
</protein>
<dbReference type="Pfam" id="PF20266">
    <property type="entry name" value="Mab-21_C"/>
    <property type="match status" value="1"/>
</dbReference>
<reference evidence="2" key="1">
    <citation type="journal article" date="2019" name="bioRxiv">
        <title>The Genome of the Zebra Mussel, Dreissena polymorpha: A Resource for Invasive Species Research.</title>
        <authorList>
            <person name="McCartney M.A."/>
            <person name="Auch B."/>
            <person name="Kono T."/>
            <person name="Mallez S."/>
            <person name="Zhang Y."/>
            <person name="Obille A."/>
            <person name="Becker A."/>
            <person name="Abrahante J.E."/>
            <person name="Garbe J."/>
            <person name="Badalamenti J.P."/>
            <person name="Herman A."/>
            <person name="Mangelson H."/>
            <person name="Liachko I."/>
            <person name="Sullivan S."/>
            <person name="Sone E.D."/>
            <person name="Koren S."/>
            <person name="Silverstein K.A.T."/>
            <person name="Beckman K.B."/>
            <person name="Gohl D.M."/>
        </authorList>
    </citation>
    <scope>NUCLEOTIDE SEQUENCE</scope>
    <source>
        <strain evidence="2">Duluth1</strain>
        <tissue evidence="2">Whole animal</tissue>
    </source>
</reference>
<evidence type="ECO:0000313" key="3">
    <source>
        <dbReference type="Proteomes" id="UP000828390"/>
    </source>
</evidence>
<accession>A0A9D4EI42</accession>
<dbReference type="EMBL" id="JAIWYP010000009">
    <property type="protein sequence ID" value="KAH3778961.1"/>
    <property type="molecule type" value="Genomic_DNA"/>
</dbReference>